<dbReference type="SUPFAM" id="SSF46955">
    <property type="entry name" value="Putative DNA-binding domain"/>
    <property type="match status" value="1"/>
</dbReference>
<sequence>MEDRPTSASPEDAEDDVTDTESGDRPRPERYTIGEVAERVDLEAHVLRYWESEFEHLSPGKDAAGRRIYTEADVDIVQRIQHLLKEEMYTIAGARAVLDREGVHGRKAFRDQLQDLRDFLVRLQQQL</sequence>
<dbReference type="PROSITE" id="PS50937">
    <property type="entry name" value="HTH_MERR_2"/>
    <property type="match status" value="1"/>
</dbReference>
<dbReference type="EMBL" id="PDEQ01000001">
    <property type="protein sequence ID" value="PEN15401.1"/>
    <property type="molecule type" value="Genomic_DNA"/>
</dbReference>
<dbReference type="InterPro" id="IPR047057">
    <property type="entry name" value="MerR_fam"/>
</dbReference>
<reference evidence="4 5" key="1">
    <citation type="submission" date="2017-10" db="EMBL/GenBank/DDBJ databases">
        <title>Draft genome of Longibacter Salinarum.</title>
        <authorList>
            <person name="Goh K.M."/>
            <person name="Shamsir M.S."/>
            <person name="Lim S.W."/>
        </authorList>
    </citation>
    <scope>NUCLEOTIDE SEQUENCE [LARGE SCALE GENOMIC DNA]</scope>
    <source>
        <strain evidence="4 5">KCTC 52045</strain>
    </source>
</reference>
<dbReference type="Proteomes" id="UP000220102">
    <property type="component" value="Unassembled WGS sequence"/>
</dbReference>
<accession>A0A2A8D3E5</accession>
<dbReference type="InterPro" id="IPR009061">
    <property type="entry name" value="DNA-bd_dom_put_sf"/>
</dbReference>
<gene>
    <name evidence="4" type="ORF">CRI94_02375</name>
</gene>
<dbReference type="PANTHER" id="PTHR30204">
    <property type="entry name" value="REDOX-CYCLING DRUG-SENSING TRANSCRIPTIONAL ACTIVATOR SOXR"/>
    <property type="match status" value="1"/>
</dbReference>
<dbReference type="SMART" id="SM00422">
    <property type="entry name" value="HTH_MERR"/>
    <property type="match status" value="1"/>
</dbReference>
<dbReference type="CDD" id="cd04765">
    <property type="entry name" value="HTH_MlrA-like_sg2"/>
    <property type="match status" value="1"/>
</dbReference>
<evidence type="ECO:0000256" key="1">
    <source>
        <dbReference type="ARBA" id="ARBA00023125"/>
    </source>
</evidence>
<dbReference type="Pfam" id="PF13411">
    <property type="entry name" value="MerR_1"/>
    <property type="match status" value="1"/>
</dbReference>
<feature type="domain" description="HTH merR-type" evidence="3">
    <location>
        <begin position="30"/>
        <end position="100"/>
    </location>
</feature>
<protein>
    <submittedName>
        <fullName evidence="4">Transcriptional regulator</fullName>
    </submittedName>
</protein>
<evidence type="ECO:0000313" key="4">
    <source>
        <dbReference type="EMBL" id="PEN15401.1"/>
    </source>
</evidence>
<name>A0A2A8D3E5_9BACT</name>
<proteinExistence type="predicted"/>
<feature type="region of interest" description="Disordered" evidence="2">
    <location>
        <begin position="1"/>
        <end position="31"/>
    </location>
</feature>
<evidence type="ECO:0000313" key="5">
    <source>
        <dbReference type="Proteomes" id="UP000220102"/>
    </source>
</evidence>
<organism evidence="4 5">
    <name type="scientific">Longibacter salinarum</name>
    <dbReference type="NCBI Taxonomy" id="1850348"/>
    <lineage>
        <taxon>Bacteria</taxon>
        <taxon>Pseudomonadati</taxon>
        <taxon>Rhodothermota</taxon>
        <taxon>Rhodothermia</taxon>
        <taxon>Rhodothermales</taxon>
        <taxon>Salisaetaceae</taxon>
        <taxon>Longibacter</taxon>
    </lineage>
</organism>
<feature type="compositionally biased region" description="Acidic residues" evidence="2">
    <location>
        <begin position="11"/>
        <end position="21"/>
    </location>
</feature>
<dbReference type="GO" id="GO:0003677">
    <property type="term" value="F:DNA binding"/>
    <property type="evidence" value="ECO:0007669"/>
    <property type="project" value="UniProtKB-KW"/>
</dbReference>
<dbReference type="OrthoDB" id="9810140at2"/>
<feature type="compositionally biased region" description="Basic and acidic residues" evidence="2">
    <location>
        <begin position="22"/>
        <end position="31"/>
    </location>
</feature>
<dbReference type="PANTHER" id="PTHR30204:SF15">
    <property type="entry name" value="BLL5018 PROTEIN"/>
    <property type="match status" value="1"/>
</dbReference>
<keyword evidence="1" id="KW-0238">DNA-binding</keyword>
<keyword evidence="5" id="KW-1185">Reference proteome</keyword>
<comment type="caution">
    <text evidence="4">The sequence shown here is derived from an EMBL/GenBank/DDBJ whole genome shotgun (WGS) entry which is preliminary data.</text>
</comment>
<dbReference type="AlphaFoldDB" id="A0A2A8D3E5"/>
<evidence type="ECO:0000256" key="2">
    <source>
        <dbReference type="SAM" id="MobiDB-lite"/>
    </source>
</evidence>
<dbReference type="Gene3D" id="1.10.1660.10">
    <property type="match status" value="1"/>
</dbReference>
<dbReference type="GO" id="GO:0003700">
    <property type="term" value="F:DNA-binding transcription factor activity"/>
    <property type="evidence" value="ECO:0007669"/>
    <property type="project" value="InterPro"/>
</dbReference>
<dbReference type="InterPro" id="IPR000551">
    <property type="entry name" value="MerR-type_HTH_dom"/>
</dbReference>
<evidence type="ECO:0000259" key="3">
    <source>
        <dbReference type="PROSITE" id="PS50937"/>
    </source>
</evidence>